<evidence type="ECO:0000313" key="2">
    <source>
        <dbReference type="EMBL" id="EIG55075.1"/>
    </source>
</evidence>
<proteinExistence type="predicted"/>
<evidence type="ECO:0000256" key="1">
    <source>
        <dbReference type="SAM" id="Phobius"/>
    </source>
</evidence>
<name>I2Q5L9_9BACT</name>
<dbReference type="Pfam" id="PF04964">
    <property type="entry name" value="Flp_Fap"/>
    <property type="match status" value="1"/>
</dbReference>
<protein>
    <submittedName>
        <fullName evidence="2">Flp pilus assembly protein, pilin Flp</fullName>
    </submittedName>
</protein>
<dbReference type="AlphaFoldDB" id="I2Q5L9"/>
<dbReference type="HOGENOM" id="CLU_171854_6_6_7"/>
<dbReference type="InterPro" id="IPR007047">
    <property type="entry name" value="Flp_Fap"/>
</dbReference>
<dbReference type="EMBL" id="JH600068">
    <property type="protein sequence ID" value="EIG55075.1"/>
    <property type="molecule type" value="Genomic_DNA"/>
</dbReference>
<keyword evidence="1" id="KW-0472">Membrane</keyword>
<sequence>MADRILRFLKDESGATSSEYAIMASLIAGVAAAVVTVLGLSVRALFQKAQDAFPGSGG</sequence>
<keyword evidence="1" id="KW-0812">Transmembrane</keyword>
<reference evidence="2" key="1">
    <citation type="submission" date="2011-11" db="EMBL/GenBank/DDBJ databases">
        <title>Improved High-Quality Draft sequence of Desulfovibrio sp. U5L.</title>
        <authorList>
            <consortium name="US DOE Joint Genome Institute"/>
            <person name="Lucas S."/>
            <person name="Han J."/>
            <person name="Lapidus A."/>
            <person name="Cheng J.-F."/>
            <person name="Goodwin L."/>
            <person name="Pitluck S."/>
            <person name="Peters L."/>
            <person name="Ovchinnikova G."/>
            <person name="Held B."/>
            <person name="Detter J.C."/>
            <person name="Han C."/>
            <person name="Tapia R."/>
            <person name="Land M."/>
            <person name="Hauser L."/>
            <person name="Kyrpides N."/>
            <person name="Ivanova N."/>
            <person name="Pagani I."/>
            <person name="Gabster J."/>
            <person name="Walker C."/>
            <person name="Stolyar S."/>
            <person name="Stahl D."/>
            <person name="Arkin A."/>
            <person name="Dehal P."/>
            <person name="Hazen T."/>
            <person name="Woyke T."/>
        </authorList>
    </citation>
    <scope>NUCLEOTIDE SEQUENCE [LARGE SCALE GENOMIC DNA]</scope>
    <source>
        <strain evidence="2">U5L</strain>
    </source>
</reference>
<accession>I2Q5L9</accession>
<keyword evidence="1" id="KW-1133">Transmembrane helix</keyword>
<organism evidence="2">
    <name type="scientific">Desulfovibrio sp. U5L</name>
    <dbReference type="NCBI Taxonomy" id="596152"/>
    <lineage>
        <taxon>Bacteria</taxon>
        <taxon>Pseudomonadati</taxon>
        <taxon>Thermodesulfobacteriota</taxon>
        <taxon>Desulfovibrionia</taxon>
        <taxon>Desulfovibrionales</taxon>
        <taxon>Desulfovibrionaceae</taxon>
        <taxon>Desulfovibrio</taxon>
    </lineage>
</organism>
<dbReference type="eggNOG" id="ENOG50318GQ">
    <property type="taxonomic scope" value="Bacteria"/>
</dbReference>
<feature type="transmembrane region" description="Helical" evidence="1">
    <location>
        <begin position="20"/>
        <end position="40"/>
    </location>
</feature>
<dbReference type="STRING" id="596152.DesU5LDRAFT_3452"/>
<gene>
    <name evidence="2" type="ORF">DesU5LDRAFT_3452</name>
</gene>